<dbReference type="SUPFAM" id="SSF54452">
    <property type="entry name" value="MHC antigen-recognition domain"/>
    <property type="match status" value="1"/>
</dbReference>
<evidence type="ECO:0000256" key="1">
    <source>
        <dbReference type="ARBA" id="ARBA00023180"/>
    </source>
</evidence>
<dbReference type="InterPro" id="IPR036179">
    <property type="entry name" value="Ig-like_dom_sf"/>
</dbReference>
<keyword evidence="2" id="KW-0812">Transmembrane</keyword>
<dbReference type="Pfam" id="PF07654">
    <property type="entry name" value="C1-set"/>
    <property type="match status" value="1"/>
</dbReference>
<dbReference type="Gene3D" id="2.60.40.10">
    <property type="entry name" value="Immunoglobulins"/>
    <property type="match status" value="1"/>
</dbReference>
<dbReference type="PANTHER" id="PTHR16675:SF193">
    <property type="entry name" value="LOC571647 PROTEIN-RELATED"/>
    <property type="match status" value="1"/>
</dbReference>
<dbReference type="InterPro" id="IPR050208">
    <property type="entry name" value="MHC_class-I_related"/>
</dbReference>
<dbReference type="Gene3D" id="3.30.500.10">
    <property type="entry name" value="MHC class I-like antigen recognition-like"/>
    <property type="match status" value="1"/>
</dbReference>
<dbReference type="SMART" id="SM00407">
    <property type="entry name" value="IGc1"/>
    <property type="match status" value="1"/>
</dbReference>
<feature type="domain" description="Immunoglobulin C1-set" evidence="3">
    <location>
        <begin position="235"/>
        <end position="305"/>
    </location>
</feature>
<sequence length="365" mass="42655">MWHSCDNDAIDKRGHARQWPVNFFTEMDIYTLDLVFVFILDVHCEIHHLQFVCTVFTKPDGFSGRVFSAVGLYDDRQISHYSSEEGTWKRDGLIGEIWRNTEEPHDIKVWFLHEVNTLANCTISTCERLITLQRRIGCEVDKHPDGSVINVNAFDEYRYDGEDFIAFSYDTMQWTEKSPKAKETKLMWDTDRFHNMYLHSYLKNCMDWISRFNVSISTPPALHMFTSEAPRDQSKLILTCLATGFDPKHIDMKIKLNQIELKPFSSTGVRPNDDQTFQLRTSVEINRDEKQSYECHVLHNGQTLETKWDLESRQHYWTAVAVGNCVFAVLVIMSITYKTRRLNGQMNCNGSTRSENVLRRPQEAR</sequence>
<dbReference type="OrthoDB" id="8936120at2759"/>
<evidence type="ECO:0000256" key="2">
    <source>
        <dbReference type="SAM" id="Phobius"/>
    </source>
</evidence>
<evidence type="ECO:0000313" key="5">
    <source>
        <dbReference type="RefSeq" id="XP_026111867.1"/>
    </source>
</evidence>
<evidence type="ECO:0000259" key="3">
    <source>
        <dbReference type="SMART" id="SM00407"/>
    </source>
</evidence>
<dbReference type="InterPro" id="IPR037055">
    <property type="entry name" value="MHC_I-like_Ag-recog_sf"/>
</dbReference>
<feature type="transmembrane region" description="Helical" evidence="2">
    <location>
        <begin position="316"/>
        <end position="337"/>
    </location>
</feature>
<dbReference type="AlphaFoldDB" id="A0A6P6NSK7"/>
<keyword evidence="4" id="KW-1185">Reference proteome</keyword>
<dbReference type="InterPro" id="IPR013783">
    <property type="entry name" value="Ig-like_fold"/>
</dbReference>
<name>A0A6P6NSK7_CARAU</name>
<protein>
    <submittedName>
        <fullName evidence="5">Major histocompatibility complex class I-related gene protein-like isoform X1</fullName>
    </submittedName>
</protein>
<dbReference type="InterPro" id="IPR003597">
    <property type="entry name" value="Ig_C1-set"/>
</dbReference>
<keyword evidence="2" id="KW-1133">Transmembrane helix</keyword>
<evidence type="ECO:0000313" key="4">
    <source>
        <dbReference type="Proteomes" id="UP000515129"/>
    </source>
</evidence>
<gene>
    <name evidence="5" type="primary">LOC113089627</name>
</gene>
<dbReference type="GO" id="GO:0009897">
    <property type="term" value="C:external side of plasma membrane"/>
    <property type="evidence" value="ECO:0007669"/>
    <property type="project" value="TreeGrafter"/>
</dbReference>
<organism evidence="4 5">
    <name type="scientific">Carassius auratus</name>
    <name type="common">Goldfish</name>
    <dbReference type="NCBI Taxonomy" id="7957"/>
    <lineage>
        <taxon>Eukaryota</taxon>
        <taxon>Metazoa</taxon>
        <taxon>Chordata</taxon>
        <taxon>Craniata</taxon>
        <taxon>Vertebrata</taxon>
        <taxon>Euteleostomi</taxon>
        <taxon>Actinopterygii</taxon>
        <taxon>Neopterygii</taxon>
        <taxon>Teleostei</taxon>
        <taxon>Ostariophysi</taxon>
        <taxon>Cypriniformes</taxon>
        <taxon>Cyprinidae</taxon>
        <taxon>Cyprininae</taxon>
        <taxon>Carassius</taxon>
    </lineage>
</organism>
<keyword evidence="2" id="KW-0472">Membrane</keyword>
<dbReference type="RefSeq" id="XP_026111867.1">
    <property type="nucleotide sequence ID" value="XM_026256082.1"/>
</dbReference>
<dbReference type="PANTHER" id="PTHR16675">
    <property type="entry name" value="MHC CLASS I-RELATED"/>
    <property type="match status" value="1"/>
</dbReference>
<proteinExistence type="predicted"/>
<dbReference type="Proteomes" id="UP000515129">
    <property type="component" value="Unplaced"/>
</dbReference>
<keyword evidence="1" id="KW-0325">Glycoprotein</keyword>
<dbReference type="Pfam" id="PF00129">
    <property type="entry name" value="MHC_I"/>
    <property type="match status" value="1"/>
</dbReference>
<dbReference type="GO" id="GO:0005615">
    <property type="term" value="C:extracellular space"/>
    <property type="evidence" value="ECO:0007669"/>
    <property type="project" value="TreeGrafter"/>
</dbReference>
<dbReference type="InterPro" id="IPR011161">
    <property type="entry name" value="MHC_I-like_Ag-recog"/>
</dbReference>
<dbReference type="GeneID" id="113089627"/>
<reference evidence="5" key="1">
    <citation type="submission" date="2025-08" db="UniProtKB">
        <authorList>
            <consortium name="RefSeq"/>
        </authorList>
    </citation>
    <scope>IDENTIFICATION</scope>
    <source>
        <strain evidence="5">Wakin</strain>
        <tissue evidence="5">Muscle</tissue>
    </source>
</reference>
<dbReference type="InterPro" id="IPR011162">
    <property type="entry name" value="MHC_I/II-like_Ag-recog"/>
</dbReference>
<dbReference type="GO" id="GO:0006955">
    <property type="term" value="P:immune response"/>
    <property type="evidence" value="ECO:0007669"/>
    <property type="project" value="TreeGrafter"/>
</dbReference>
<accession>A0A6P6NSK7</accession>
<dbReference type="SUPFAM" id="SSF48726">
    <property type="entry name" value="Immunoglobulin"/>
    <property type="match status" value="1"/>
</dbReference>
<dbReference type="KEGG" id="caua:113089627"/>